<evidence type="ECO:0000313" key="4">
    <source>
        <dbReference type="EMBL" id="QLY34737.1"/>
    </source>
</evidence>
<dbReference type="Proteomes" id="UP000515512">
    <property type="component" value="Chromosome"/>
</dbReference>
<feature type="domain" description="Putative zinc-finger" evidence="3">
    <location>
        <begin position="3"/>
        <end position="36"/>
    </location>
</feature>
<dbReference type="InterPro" id="IPR041916">
    <property type="entry name" value="Anti_sigma_zinc_sf"/>
</dbReference>
<dbReference type="AlphaFoldDB" id="A0A7D6VK06"/>
<sequence>MNCDEFVETVTAYLESDLEGPALQRFLDHLADCDGCDTYLSQIRETIAALRHRPRPQLSRADRNALLAAFRARPQ</sequence>
<keyword evidence="1" id="KW-0805">Transcription regulation</keyword>
<name>A0A7D6VK06_9NOCA</name>
<organism evidence="4 5">
    <name type="scientific">Nocardia huaxiensis</name>
    <dbReference type="NCBI Taxonomy" id="2755382"/>
    <lineage>
        <taxon>Bacteria</taxon>
        <taxon>Bacillati</taxon>
        <taxon>Actinomycetota</taxon>
        <taxon>Actinomycetes</taxon>
        <taxon>Mycobacteriales</taxon>
        <taxon>Nocardiaceae</taxon>
        <taxon>Nocardia</taxon>
    </lineage>
</organism>
<evidence type="ECO:0000313" key="5">
    <source>
        <dbReference type="Proteomes" id="UP000515512"/>
    </source>
</evidence>
<dbReference type="Pfam" id="PF13490">
    <property type="entry name" value="zf-HC2"/>
    <property type="match status" value="1"/>
</dbReference>
<reference evidence="4 5" key="1">
    <citation type="submission" date="2020-07" db="EMBL/GenBank/DDBJ databases">
        <authorList>
            <person name="Zhuang K."/>
            <person name="Ran Y."/>
        </authorList>
    </citation>
    <scope>NUCLEOTIDE SEQUENCE [LARGE SCALE GENOMIC DNA]</scope>
    <source>
        <strain evidence="4 5">WCH-YHL-001</strain>
    </source>
</reference>
<accession>A0A7D6VK06</accession>
<dbReference type="RefSeq" id="WP_181585896.1">
    <property type="nucleotide sequence ID" value="NZ_CP059399.1"/>
</dbReference>
<evidence type="ECO:0000256" key="2">
    <source>
        <dbReference type="ARBA" id="ARBA00023163"/>
    </source>
</evidence>
<dbReference type="InterPro" id="IPR027383">
    <property type="entry name" value="Znf_put"/>
</dbReference>
<keyword evidence="5" id="KW-1185">Reference proteome</keyword>
<keyword evidence="2" id="KW-0804">Transcription</keyword>
<gene>
    <name evidence="4" type="ORF">H0264_28675</name>
</gene>
<evidence type="ECO:0000259" key="3">
    <source>
        <dbReference type="Pfam" id="PF13490"/>
    </source>
</evidence>
<dbReference type="EMBL" id="CP059399">
    <property type="protein sequence ID" value="QLY34737.1"/>
    <property type="molecule type" value="Genomic_DNA"/>
</dbReference>
<protein>
    <submittedName>
        <fullName evidence="4">Zf-HC2 domain-containing protein</fullName>
    </submittedName>
</protein>
<proteinExistence type="predicted"/>
<dbReference type="KEGG" id="nhu:H0264_28675"/>
<dbReference type="Gene3D" id="1.10.10.1320">
    <property type="entry name" value="Anti-sigma factor, zinc-finger domain"/>
    <property type="match status" value="1"/>
</dbReference>
<evidence type="ECO:0000256" key="1">
    <source>
        <dbReference type="ARBA" id="ARBA00023015"/>
    </source>
</evidence>